<keyword evidence="1" id="KW-0472">Membrane</keyword>
<proteinExistence type="predicted"/>
<keyword evidence="1" id="KW-0812">Transmembrane</keyword>
<name>A0A9P5MQZ1_9AGAM</name>
<feature type="transmembrane region" description="Helical" evidence="1">
    <location>
        <begin position="236"/>
        <end position="256"/>
    </location>
</feature>
<evidence type="ECO:0000313" key="3">
    <source>
        <dbReference type="Proteomes" id="UP000759537"/>
    </source>
</evidence>
<accession>A0A9P5MQZ1</accession>
<dbReference type="OrthoDB" id="3354175at2759"/>
<feature type="transmembrane region" description="Helical" evidence="1">
    <location>
        <begin position="47"/>
        <end position="73"/>
    </location>
</feature>
<gene>
    <name evidence="2" type="ORF">DFH94DRAFT_767848</name>
</gene>
<reference evidence="2" key="1">
    <citation type="submission" date="2019-10" db="EMBL/GenBank/DDBJ databases">
        <authorList>
            <consortium name="DOE Joint Genome Institute"/>
            <person name="Kuo A."/>
            <person name="Miyauchi S."/>
            <person name="Kiss E."/>
            <person name="Drula E."/>
            <person name="Kohler A."/>
            <person name="Sanchez-Garcia M."/>
            <person name="Andreopoulos B."/>
            <person name="Barry K.W."/>
            <person name="Bonito G."/>
            <person name="Buee M."/>
            <person name="Carver A."/>
            <person name="Chen C."/>
            <person name="Cichocki N."/>
            <person name="Clum A."/>
            <person name="Culley D."/>
            <person name="Crous P.W."/>
            <person name="Fauchery L."/>
            <person name="Girlanda M."/>
            <person name="Hayes R."/>
            <person name="Keri Z."/>
            <person name="LaButti K."/>
            <person name="Lipzen A."/>
            <person name="Lombard V."/>
            <person name="Magnuson J."/>
            <person name="Maillard F."/>
            <person name="Morin E."/>
            <person name="Murat C."/>
            <person name="Nolan M."/>
            <person name="Ohm R."/>
            <person name="Pangilinan J."/>
            <person name="Pereira M."/>
            <person name="Perotto S."/>
            <person name="Peter M."/>
            <person name="Riley R."/>
            <person name="Sitrit Y."/>
            <person name="Stielow B."/>
            <person name="Szollosi G."/>
            <person name="Zifcakova L."/>
            <person name="Stursova M."/>
            <person name="Spatafora J.W."/>
            <person name="Tedersoo L."/>
            <person name="Vaario L.-M."/>
            <person name="Yamada A."/>
            <person name="Yan M."/>
            <person name="Wang P."/>
            <person name="Xu J."/>
            <person name="Bruns T."/>
            <person name="Baldrian P."/>
            <person name="Vilgalys R."/>
            <person name="Henrissat B."/>
            <person name="Grigoriev I.V."/>
            <person name="Hibbett D."/>
            <person name="Nagy L.G."/>
            <person name="Martin F.M."/>
        </authorList>
    </citation>
    <scope>NUCLEOTIDE SEQUENCE</scope>
    <source>
        <strain evidence="2">Prilba</strain>
    </source>
</reference>
<protein>
    <submittedName>
        <fullName evidence="2">Uncharacterized protein</fullName>
    </submittedName>
</protein>
<feature type="transmembrane region" description="Helical" evidence="1">
    <location>
        <begin position="210"/>
        <end position="230"/>
    </location>
</feature>
<comment type="caution">
    <text evidence="2">The sequence shown here is derived from an EMBL/GenBank/DDBJ whole genome shotgun (WGS) entry which is preliminary data.</text>
</comment>
<feature type="transmembrane region" description="Helical" evidence="1">
    <location>
        <begin position="124"/>
        <end position="148"/>
    </location>
</feature>
<keyword evidence="3" id="KW-1185">Reference proteome</keyword>
<sequence length="302" mass="32699">MAIDFSLAELVALSVESFFFGIYVVLFASSLRVLFNKRKTNPGTTPLLALAGVFGALITWHVLTDAVRIVYAFKLDQVPLGPDLYYANVASALSVIKTALYLVITILFDAFILYRCFIVWDRNVVVILLPFLVFLADIGTGIASVQGLSGLTKGDSVFIAKQERITKAFLSSTVVVNGLCTLLIAYRLWTRQGTMRDSRKAFGLTREIAIMAESGVIYSVTALLIIATFTAKSNSFNVFLDMASAVIGIAFSLIIIRIGGDASQATHISMQGMGQPLPEENRSVAGSMVKEPLPQSEAHAAV</sequence>
<feature type="transmembrane region" description="Helical" evidence="1">
    <location>
        <begin position="85"/>
        <end position="112"/>
    </location>
</feature>
<dbReference type="EMBL" id="WHVB01000021">
    <property type="protein sequence ID" value="KAF8472283.1"/>
    <property type="molecule type" value="Genomic_DNA"/>
</dbReference>
<organism evidence="2 3">
    <name type="scientific">Russula ochroleuca</name>
    <dbReference type="NCBI Taxonomy" id="152965"/>
    <lineage>
        <taxon>Eukaryota</taxon>
        <taxon>Fungi</taxon>
        <taxon>Dikarya</taxon>
        <taxon>Basidiomycota</taxon>
        <taxon>Agaricomycotina</taxon>
        <taxon>Agaricomycetes</taxon>
        <taxon>Russulales</taxon>
        <taxon>Russulaceae</taxon>
        <taxon>Russula</taxon>
    </lineage>
</organism>
<keyword evidence="1" id="KW-1133">Transmembrane helix</keyword>
<evidence type="ECO:0000256" key="1">
    <source>
        <dbReference type="SAM" id="Phobius"/>
    </source>
</evidence>
<evidence type="ECO:0000313" key="2">
    <source>
        <dbReference type="EMBL" id="KAF8472283.1"/>
    </source>
</evidence>
<dbReference type="Proteomes" id="UP000759537">
    <property type="component" value="Unassembled WGS sequence"/>
</dbReference>
<feature type="transmembrane region" description="Helical" evidence="1">
    <location>
        <begin position="168"/>
        <end position="189"/>
    </location>
</feature>
<dbReference type="AlphaFoldDB" id="A0A9P5MQZ1"/>
<reference evidence="2" key="2">
    <citation type="journal article" date="2020" name="Nat. Commun.">
        <title>Large-scale genome sequencing of mycorrhizal fungi provides insights into the early evolution of symbiotic traits.</title>
        <authorList>
            <person name="Miyauchi S."/>
            <person name="Kiss E."/>
            <person name="Kuo A."/>
            <person name="Drula E."/>
            <person name="Kohler A."/>
            <person name="Sanchez-Garcia M."/>
            <person name="Morin E."/>
            <person name="Andreopoulos B."/>
            <person name="Barry K.W."/>
            <person name="Bonito G."/>
            <person name="Buee M."/>
            <person name="Carver A."/>
            <person name="Chen C."/>
            <person name="Cichocki N."/>
            <person name="Clum A."/>
            <person name="Culley D."/>
            <person name="Crous P.W."/>
            <person name="Fauchery L."/>
            <person name="Girlanda M."/>
            <person name="Hayes R.D."/>
            <person name="Keri Z."/>
            <person name="LaButti K."/>
            <person name="Lipzen A."/>
            <person name="Lombard V."/>
            <person name="Magnuson J."/>
            <person name="Maillard F."/>
            <person name="Murat C."/>
            <person name="Nolan M."/>
            <person name="Ohm R.A."/>
            <person name="Pangilinan J."/>
            <person name="Pereira M.F."/>
            <person name="Perotto S."/>
            <person name="Peter M."/>
            <person name="Pfister S."/>
            <person name="Riley R."/>
            <person name="Sitrit Y."/>
            <person name="Stielow J.B."/>
            <person name="Szollosi G."/>
            <person name="Zifcakova L."/>
            <person name="Stursova M."/>
            <person name="Spatafora J.W."/>
            <person name="Tedersoo L."/>
            <person name="Vaario L.M."/>
            <person name="Yamada A."/>
            <person name="Yan M."/>
            <person name="Wang P."/>
            <person name="Xu J."/>
            <person name="Bruns T."/>
            <person name="Baldrian P."/>
            <person name="Vilgalys R."/>
            <person name="Dunand C."/>
            <person name="Henrissat B."/>
            <person name="Grigoriev I.V."/>
            <person name="Hibbett D."/>
            <person name="Nagy L.G."/>
            <person name="Martin F.M."/>
        </authorList>
    </citation>
    <scope>NUCLEOTIDE SEQUENCE</scope>
    <source>
        <strain evidence="2">Prilba</strain>
    </source>
</reference>